<feature type="transmembrane region" description="Helical" evidence="5">
    <location>
        <begin position="90"/>
        <end position="107"/>
    </location>
</feature>
<feature type="transmembrane region" description="Helical" evidence="5">
    <location>
        <begin position="174"/>
        <end position="198"/>
    </location>
</feature>
<dbReference type="GO" id="GO:0046943">
    <property type="term" value="F:carboxylic acid transmembrane transporter activity"/>
    <property type="evidence" value="ECO:0007669"/>
    <property type="project" value="TreeGrafter"/>
</dbReference>
<keyword evidence="4 5" id="KW-0472">Membrane</keyword>
<feature type="transmembrane region" description="Helical" evidence="5">
    <location>
        <begin position="412"/>
        <end position="432"/>
    </location>
</feature>
<dbReference type="EMBL" id="PNYC01000001">
    <property type="protein sequence ID" value="PMS38576.1"/>
    <property type="molecule type" value="Genomic_DNA"/>
</dbReference>
<dbReference type="Gene3D" id="1.20.1250.20">
    <property type="entry name" value="MFS general substrate transporter like domains"/>
    <property type="match status" value="1"/>
</dbReference>
<keyword evidence="8" id="KW-1185">Reference proteome</keyword>
<feature type="transmembrane region" description="Helical" evidence="5">
    <location>
        <begin position="296"/>
        <end position="315"/>
    </location>
</feature>
<feature type="transmembrane region" description="Helical" evidence="5">
    <location>
        <begin position="258"/>
        <end position="276"/>
    </location>
</feature>
<organism evidence="7 8">
    <name type="scientific">Trinickia symbiotica</name>
    <dbReference type="NCBI Taxonomy" id="863227"/>
    <lineage>
        <taxon>Bacteria</taxon>
        <taxon>Pseudomonadati</taxon>
        <taxon>Pseudomonadota</taxon>
        <taxon>Betaproteobacteria</taxon>
        <taxon>Burkholderiales</taxon>
        <taxon>Burkholderiaceae</taxon>
        <taxon>Trinickia</taxon>
    </lineage>
</organism>
<feature type="transmembrane region" description="Helical" evidence="5">
    <location>
        <begin position="22"/>
        <end position="46"/>
    </location>
</feature>
<dbReference type="PROSITE" id="PS50850">
    <property type="entry name" value="MFS"/>
    <property type="match status" value="1"/>
</dbReference>
<evidence type="ECO:0000256" key="3">
    <source>
        <dbReference type="ARBA" id="ARBA00022989"/>
    </source>
</evidence>
<keyword evidence="2 5" id="KW-0812">Transmembrane</keyword>
<dbReference type="AlphaFoldDB" id="A0A2N7X9Y3"/>
<sequence length="451" mass="47052">MNGRTADIGAIIDTVKVSRFQIVILTMCFLVVLVDGFDTAVVGYIAPSLRGEWGLAASQLSPAFGAGLLGLMCGSFLLGPLADTYGRKKVLLLSVLVFALATLATAASKSIGMFIALRFVTGVGLGGAMPTCITLSSEYSPARCRMLMVTLSSSGFAFGLALSGEVASHVIPVFGWRVLLLIGAFVPLLLLPLLAWLLPESVRFMVGRSRYRGALLSVVAKMTGTTDWQKVTFVKAESAANDRSPVSRLFVEGQAPRTLLLWGAFFGSMFVIYLLTSWLPSVLKDAGYGISTAARISTLLPVGGIFGGVIAAILMDRLNPHRVLFVMYLGAAIALTAVGFLLADQVWASAAVFLVGFGVAGGQNGLNLLAAISYPTSARATGVSWAVASGRIGSIVGSMAGAFMMAEFGQGQTLFATIAAPALGGALALFVLGRWTERIGASDARDAPATS</sequence>
<proteinExistence type="predicted"/>
<dbReference type="Pfam" id="PF07690">
    <property type="entry name" value="MFS_1"/>
    <property type="match status" value="1"/>
</dbReference>
<evidence type="ECO:0000256" key="4">
    <source>
        <dbReference type="ARBA" id="ARBA00023136"/>
    </source>
</evidence>
<dbReference type="PANTHER" id="PTHR23508:SF10">
    <property type="entry name" value="CARBOXYLIC ACID TRANSPORTER PROTEIN HOMOLOG"/>
    <property type="match status" value="1"/>
</dbReference>
<dbReference type="STRING" id="863227.GCA_000373005_00950"/>
<dbReference type="CDD" id="cd17365">
    <property type="entry name" value="MFS_PcaK_like"/>
    <property type="match status" value="1"/>
</dbReference>
<feature type="transmembrane region" description="Helical" evidence="5">
    <location>
        <begin position="382"/>
        <end position="406"/>
    </location>
</feature>
<gene>
    <name evidence="7" type="ORF">C0Z20_01525</name>
</gene>
<dbReference type="Proteomes" id="UP000235777">
    <property type="component" value="Unassembled WGS sequence"/>
</dbReference>
<evidence type="ECO:0000256" key="2">
    <source>
        <dbReference type="ARBA" id="ARBA00022692"/>
    </source>
</evidence>
<protein>
    <submittedName>
        <fullName evidence="7">MFS transporter</fullName>
    </submittedName>
</protein>
<evidence type="ECO:0000313" key="7">
    <source>
        <dbReference type="EMBL" id="PMS38576.1"/>
    </source>
</evidence>
<dbReference type="InterPro" id="IPR005829">
    <property type="entry name" value="Sugar_transporter_CS"/>
</dbReference>
<dbReference type="SUPFAM" id="SSF103473">
    <property type="entry name" value="MFS general substrate transporter"/>
    <property type="match status" value="1"/>
</dbReference>
<dbReference type="OrthoDB" id="7066727at2"/>
<reference evidence="7 8" key="1">
    <citation type="submission" date="2018-01" db="EMBL/GenBank/DDBJ databases">
        <title>Whole genome analyses suggest that Burkholderia sensu lato contains two further novel genera in the rhizoxinica-symbiotica group Mycetohabitans gen. nov., and Trinickia gen. nov.: implications for the evolution of diazotrophy and nodulation in the Burkholderiaceae.</title>
        <authorList>
            <person name="Estrada-de los Santos P."/>
            <person name="Palmer M."/>
            <person name="Chavez-Ramirez B."/>
            <person name="Beukes C."/>
            <person name="Steenkamp E.T."/>
            <person name="Hirsch A.M."/>
            <person name="Manyaka P."/>
            <person name="Maluk M."/>
            <person name="Lafos M."/>
            <person name="Crook M."/>
            <person name="Gross E."/>
            <person name="Simon M.F."/>
            <person name="Bueno dos Reis Junior F."/>
            <person name="Poole P.S."/>
            <person name="Venter S.N."/>
            <person name="James E.K."/>
        </authorList>
    </citation>
    <scope>NUCLEOTIDE SEQUENCE [LARGE SCALE GENOMIC DNA]</scope>
    <source>
        <strain evidence="7 8">JPY 581</strain>
    </source>
</reference>
<dbReference type="InterPro" id="IPR036259">
    <property type="entry name" value="MFS_trans_sf"/>
</dbReference>
<name>A0A2N7X9Y3_9BURK</name>
<evidence type="ECO:0000256" key="5">
    <source>
        <dbReference type="SAM" id="Phobius"/>
    </source>
</evidence>
<feature type="transmembrane region" description="Helical" evidence="5">
    <location>
        <begin position="58"/>
        <end position="78"/>
    </location>
</feature>
<dbReference type="PANTHER" id="PTHR23508">
    <property type="entry name" value="CARBOXYLIC ACID TRANSPORTER PROTEIN HOMOLOG"/>
    <property type="match status" value="1"/>
</dbReference>
<dbReference type="InterPro" id="IPR011701">
    <property type="entry name" value="MFS"/>
</dbReference>
<feature type="transmembrane region" description="Helical" evidence="5">
    <location>
        <begin position="113"/>
        <end position="135"/>
    </location>
</feature>
<feature type="domain" description="Major facilitator superfamily (MFS) profile" evidence="6">
    <location>
        <begin position="24"/>
        <end position="437"/>
    </location>
</feature>
<feature type="transmembrane region" description="Helical" evidence="5">
    <location>
        <begin position="147"/>
        <end position="168"/>
    </location>
</feature>
<feature type="transmembrane region" description="Helical" evidence="5">
    <location>
        <begin position="322"/>
        <end position="342"/>
    </location>
</feature>
<feature type="transmembrane region" description="Helical" evidence="5">
    <location>
        <begin position="348"/>
        <end position="370"/>
    </location>
</feature>
<evidence type="ECO:0000256" key="1">
    <source>
        <dbReference type="ARBA" id="ARBA00004141"/>
    </source>
</evidence>
<keyword evidence="3 5" id="KW-1133">Transmembrane helix</keyword>
<dbReference type="GO" id="GO:0005886">
    <property type="term" value="C:plasma membrane"/>
    <property type="evidence" value="ECO:0007669"/>
    <property type="project" value="TreeGrafter"/>
</dbReference>
<evidence type="ECO:0000259" key="6">
    <source>
        <dbReference type="PROSITE" id="PS50850"/>
    </source>
</evidence>
<evidence type="ECO:0000313" key="8">
    <source>
        <dbReference type="Proteomes" id="UP000235777"/>
    </source>
</evidence>
<comment type="caution">
    <text evidence="7">The sequence shown here is derived from an EMBL/GenBank/DDBJ whole genome shotgun (WGS) entry which is preliminary data.</text>
</comment>
<comment type="subcellular location">
    <subcellularLocation>
        <location evidence="1">Membrane</location>
        <topology evidence="1">Multi-pass membrane protein</topology>
    </subcellularLocation>
</comment>
<accession>A0A2N7X9Y3</accession>
<dbReference type="PROSITE" id="PS00217">
    <property type="entry name" value="SUGAR_TRANSPORT_2"/>
    <property type="match status" value="1"/>
</dbReference>
<dbReference type="InterPro" id="IPR020846">
    <property type="entry name" value="MFS_dom"/>
</dbReference>